<reference evidence="1" key="1">
    <citation type="journal article" date="2020" name="Nature">
        <title>Giant virus diversity and host interactions through global metagenomics.</title>
        <authorList>
            <person name="Schulz F."/>
            <person name="Roux S."/>
            <person name="Paez-Espino D."/>
            <person name="Jungbluth S."/>
            <person name="Walsh D.A."/>
            <person name="Denef V.J."/>
            <person name="McMahon K.D."/>
            <person name="Konstantinidis K.T."/>
            <person name="Eloe-Fadrosh E.A."/>
            <person name="Kyrpides N.C."/>
            <person name="Woyke T."/>
        </authorList>
    </citation>
    <scope>NUCLEOTIDE SEQUENCE</scope>
    <source>
        <strain evidence="1">GVMAG-M-3300023184-18</strain>
    </source>
</reference>
<accession>A0A6C0I3V1</accession>
<evidence type="ECO:0000313" key="1">
    <source>
        <dbReference type="EMBL" id="QHT86823.1"/>
    </source>
</evidence>
<name>A0A6C0I3V1_9ZZZZ</name>
<dbReference type="InterPro" id="IPR029063">
    <property type="entry name" value="SAM-dependent_MTases_sf"/>
</dbReference>
<organism evidence="1">
    <name type="scientific">viral metagenome</name>
    <dbReference type="NCBI Taxonomy" id="1070528"/>
    <lineage>
        <taxon>unclassified sequences</taxon>
        <taxon>metagenomes</taxon>
        <taxon>organismal metagenomes</taxon>
    </lineage>
</organism>
<dbReference type="EMBL" id="MN740076">
    <property type="protein sequence ID" value="QHT86823.1"/>
    <property type="molecule type" value="Genomic_DNA"/>
</dbReference>
<protein>
    <recommendedName>
        <fullName evidence="2">Methyltransferase FkbM domain-containing protein</fullName>
    </recommendedName>
</protein>
<dbReference type="AlphaFoldDB" id="A0A6C0I3V1"/>
<proteinExistence type="predicted"/>
<evidence type="ECO:0008006" key="2">
    <source>
        <dbReference type="Google" id="ProtNLM"/>
    </source>
</evidence>
<sequence length="317" mass="36716">MKIKYGIPGNSIDVTNICLTSPKLFHNNIITIPSSDENRAHHFTDPVPYVVKQIIIQTTDDDDDNNYSEIYFDQHHSIKINIKNNTVDVNVIDEYEENKKIEMKLSLIHSKLKIKHGSFDDEFPEQRMATKYLTGNEKILEIGGNIGRNSLIIAQILLDGGGANNDFNLVTMECSTDISKQLIENRNLNGFHFHIEKSALSMKKLIQQGWNTLPSDTLLPDHTWVNTVTWNELKEKYNIDFDTLVLDCEGAFYYMLLDMPEMLENIKLIIMENDYWDLNHKNVVDAILIKNNFYVDYVESGGWGPCYHNFFEVWKKD</sequence>
<dbReference type="SUPFAM" id="SSF53335">
    <property type="entry name" value="S-adenosyl-L-methionine-dependent methyltransferases"/>
    <property type="match status" value="1"/>
</dbReference>